<proteinExistence type="predicted"/>
<organism evidence="1 2">
    <name type="scientific">Ambispora gerdemannii</name>
    <dbReference type="NCBI Taxonomy" id="144530"/>
    <lineage>
        <taxon>Eukaryota</taxon>
        <taxon>Fungi</taxon>
        <taxon>Fungi incertae sedis</taxon>
        <taxon>Mucoromycota</taxon>
        <taxon>Glomeromycotina</taxon>
        <taxon>Glomeromycetes</taxon>
        <taxon>Archaeosporales</taxon>
        <taxon>Ambisporaceae</taxon>
        <taxon>Ambispora</taxon>
    </lineage>
</organism>
<feature type="non-terminal residue" evidence="1">
    <location>
        <position position="1"/>
    </location>
</feature>
<gene>
    <name evidence="1" type="ORF">AGERDE_LOCUS11890</name>
</gene>
<name>A0A9N9E6Y7_9GLOM</name>
<keyword evidence="2" id="KW-1185">Reference proteome</keyword>
<sequence length="51" mass="5683">NPNNDPADCNGPGILAFQINIPISEVFWNPPIPILLTYVPVIPPTAKHNWY</sequence>
<comment type="caution">
    <text evidence="1">The sequence shown here is derived from an EMBL/GenBank/DDBJ whole genome shotgun (WGS) entry which is preliminary data.</text>
</comment>
<evidence type="ECO:0000313" key="2">
    <source>
        <dbReference type="Proteomes" id="UP000789831"/>
    </source>
</evidence>
<dbReference type="OrthoDB" id="2333333at2759"/>
<evidence type="ECO:0000313" key="1">
    <source>
        <dbReference type="EMBL" id="CAG8662634.1"/>
    </source>
</evidence>
<reference evidence="1" key="1">
    <citation type="submission" date="2021-06" db="EMBL/GenBank/DDBJ databases">
        <authorList>
            <person name="Kallberg Y."/>
            <person name="Tangrot J."/>
            <person name="Rosling A."/>
        </authorList>
    </citation>
    <scope>NUCLEOTIDE SEQUENCE</scope>
    <source>
        <strain evidence="1">MT106</strain>
    </source>
</reference>
<dbReference type="EMBL" id="CAJVPL010006146">
    <property type="protein sequence ID" value="CAG8662634.1"/>
    <property type="molecule type" value="Genomic_DNA"/>
</dbReference>
<protein>
    <submittedName>
        <fullName evidence="1">10017_t:CDS:1</fullName>
    </submittedName>
</protein>
<dbReference type="AlphaFoldDB" id="A0A9N9E6Y7"/>
<accession>A0A9N9E6Y7</accession>
<dbReference type="Proteomes" id="UP000789831">
    <property type="component" value="Unassembled WGS sequence"/>
</dbReference>